<evidence type="ECO:0000313" key="3">
    <source>
        <dbReference type="Proteomes" id="UP000647133"/>
    </source>
</evidence>
<accession>A0ABR9AQW9</accession>
<feature type="signal peptide" evidence="1">
    <location>
        <begin position="1"/>
        <end position="24"/>
    </location>
</feature>
<protein>
    <submittedName>
        <fullName evidence="2">DUF3108 domain-containing protein</fullName>
    </submittedName>
</protein>
<gene>
    <name evidence="2" type="ORF">IFO69_20570</name>
</gene>
<organism evidence="2 3">
    <name type="scientific">Echinicola arenosa</name>
    <dbReference type="NCBI Taxonomy" id="2774144"/>
    <lineage>
        <taxon>Bacteria</taxon>
        <taxon>Pseudomonadati</taxon>
        <taxon>Bacteroidota</taxon>
        <taxon>Cytophagia</taxon>
        <taxon>Cytophagales</taxon>
        <taxon>Cyclobacteriaceae</taxon>
        <taxon>Echinicola</taxon>
    </lineage>
</organism>
<name>A0ABR9AQW9_9BACT</name>
<evidence type="ECO:0000313" key="2">
    <source>
        <dbReference type="EMBL" id="MBD8491159.1"/>
    </source>
</evidence>
<evidence type="ECO:0000256" key="1">
    <source>
        <dbReference type="SAM" id="SignalP"/>
    </source>
</evidence>
<dbReference type="Proteomes" id="UP000647133">
    <property type="component" value="Unassembled WGS sequence"/>
</dbReference>
<dbReference type="InterPro" id="IPR021457">
    <property type="entry name" value="DUF3108"/>
</dbReference>
<keyword evidence="1" id="KW-0732">Signal</keyword>
<proteinExistence type="predicted"/>
<dbReference type="Pfam" id="PF11306">
    <property type="entry name" value="DUF3108"/>
    <property type="match status" value="1"/>
</dbReference>
<sequence length="263" mass="30651">MSFPIRLFFIFNLLSFACSAQLMAQTESKPYKKGEELTFKVKYLFFNAAEAKMVIDNEIHQINDRPAYKIDVYGKTLSIFSIFKVKDNWGTLMDTAQNIPYRSYRHIEEGGYRKHEIIDFNHEEKTATVKLYDKENRKLTKTTEHDISPEIQDIVSGFYYMRHLDLEKLNKGDVISIKGFFDEKTYNLKLIFEGKDKISTKLGNFETFVVSPIMPSNKLFSGENPIKMWITDDRNRIPVKIEADLVVGALNMEITEAKNLRNK</sequence>
<keyword evidence="3" id="KW-1185">Reference proteome</keyword>
<dbReference type="PROSITE" id="PS51257">
    <property type="entry name" value="PROKAR_LIPOPROTEIN"/>
    <property type="match status" value="1"/>
</dbReference>
<dbReference type="RefSeq" id="WP_192012040.1">
    <property type="nucleotide sequence ID" value="NZ_JACYTQ010000011.1"/>
</dbReference>
<reference evidence="2 3" key="1">
    <citation type="submission" date="2020-09" db="EMBL/GenBank/DDBJ databases">
        <title>Echinicola sp. CAU 1574 isolated from sand of Sido Beach.</title>
        <authorList>
            <person name="Kim W."/>
        </authorList>
    </citation>
    <scope>NUCLEOTIDE SEQUENCE [LARGE SCALE GENOMIC DNA]</scope>
    <source>
        <strain evidence="2 3">CAU 1574</strain>
    </source>
</reference>
<dbReference type="EMBL" id="JACYTQ010000011">
    <property type="protein sequence ID" value="MBD8491159.1"/>
    <property type="molecule type" value="Genomic_DNA"/>
</dbReference>
<feature type="chain" id="PRO_5046462477" evidence="1">
    <location>
        <begin position="25"/>
        <end position="263"/>
    </location>
</feature>
<comment type="caution">
    <text evidence="2">The sequence shown here is derived from an EMBL/GenBank/DDBJ whole genome shotgun (WGS) entry which is preliminary data.</text>
</comment>